<dbReference type="AlphaFoldDB" id="A0A9P7VMY2"/>
<organism evidence="2 3">
    <name type="scientific">Guyanagaster necrorhizus</name>
    <dbReference type="NCBI Taxonomy" id="856835"/>
    <lineage>
        <taxon>Eukaryota</taxon>
        <taxon>Fungi</taxon>
        <taxon>Dikarya</taxon>
        <taxon>Basidiomycota</taxon>
        <taxon>Agaricomycotina</taxon>
        <taxon>Agaricomycetes</taxon>
        <taxon>Agaricomycetidae</taxon>
        <taxon>Agaricales</taxon>
        <taxon>Marasmiineae</taxon>
        <taxon>Physalacriaceae</taxon>
        <taxon>Guyanagaster</taxon>
    </lineage>
</organism>
<dbReference type="Proteomes" id="UP000812287">
    <property type="component" value="Unassembled WGS sequence"/>
</dbReference>
<feature type="compositionally biased region" description="Basic and acidic residues" evidence="1">
    <location>
        <begin position="193"/>
        <end position="202"/>
    </location>
</feature>
<protein>
    <submittedName>
        <fullName evidence="2">Uncharacterized protein</fullName>
    </submittedName>
</protein>
<evidence type="ECO:0000256" key="1">
    <source>
        <dbReference type="SAM" id="MobiDB-lite"/>
    </source>
</evidence>
<dbReference type="EMBL" id="MU250545">
    <property type="protein sequence ID" value="KAG7443412.1"/>
    <property type="molecule type" value="Genomic_DNA"/>
</dbReference>
<accession>A0A9P7VMY2</accession>
<evidence type="ECO:0000313" key="2">
    <source>
        <dbReference type="EMBL" id="KAG7443412.1"/>
    </source>
</evidence>
<reference evidence="2" key="1">
    <citation type="submission" date="2020-11" db="EMBL/GenBank/DDBJ databases">
        <title>Adaptations for nitrogen fixation in a non-lichenized fungal sporocarp promotes dispersal by wood-feeding termites.</title>
        <authorList>
            <consortium name="DOE Joint Genome Institute"/>
            <person name="Koch R.A."/>
            <person name="Yoon G."/>
            <person name="Arayal U."/>
            <person name="Lail K."/>
            <person name="Amirebrahimi M."/>
            <person name="Labutti K."/>
            <person name="Lipzen A."/>
            <person name="Riley R."/>
            <person name="Barry K."/>
            <person name="Henrissat B."/>
            <person name="Grigoriev I.V."/>
            <person name="Herr J.R."/>
            <person name="Aime M.C."/>
        </authorList>
    </citation>
    <scope>NUCLEOTIDE SEQUENCE</scope>
    <source>
        <strain evidence="2">MCA 3950</strain>
    </source>
</reference>
<gene>
    <name evidence="2" type="ORF">BT62DRAFT_1009222</name>
</gene>
<dbReference type="GeneID" id="66099808"/>
<proteinExistence type="predicted"/>
<name>A0A9P7VMY2_9AGAR</name>
<feature type="region of interest" description="Disordered" evidence="1">
    <location>
        <begin position="193"/>
        <end position="218"/>
    </location>
</feature>
<sequence length="264" mass="30086">MLEDIRIYLYLYLYLFDRHSFSFDYHLFLLTTYTHPLSLPGHLYSLAVDTRIPQSFHLRCARLRHTLTYILLSIQQHSNEGYVEGKNSVGSSFSRWEITSMESHEGGVNEIIVSDVQERKSARYSSIAGKHGEGPSSLGDICDTTTLPTLCFISSLHYTVSSGTPDARTHYETHPLNPQAERSRPIRNIKEWTRSDDSKEVKPPCAPPAVGHSAHHGPWNPIFAMEDSTARGVTPTTQQCKFLCSREVLLTFDWPIVLPKYRHH</sequence>
<keyword evidence="3" id="KW-1185">Reference proteome</keyword>
<dbReference type="RefSeq" id="XP_043036912.1">
    <property type="nucleotide sequence ID" value="XM_043177521.1"/>
</dbReference>
<evidence type="ECO:0000313" key="3">
    <source>
        <dbReference type="Proteomes" id="UP000812287"/>
    </source>
</evidence>
<comment type="caution">
    <text evidence="2">The sequence shown here is derived from an EMBL/GenBank/DDBJ whole genome shotgun (WGS) entry which is preliminary data.</text>
</comment>